<comment type="function">
    <text evidence="10">Mannosyltransferase that operates in the biosynthetic pathway of dolichol-linked oligosaccharides, the glycan precursors employed in protein asparagine (N)-glycosylation. The assembly of dolichol-linked oligosaccharides begins on the cytosolic side of the endoplasmic reticulum membrane and finishes in its lumen. The sequential addition of sugars to dolichol pyrophosphate produces dolichol-linked oligosaccharides containing fourteen sugars, including two GlcNAcs, nine mannoses and three glucoses. Once assembled, the oligosaccharide is transferred from the lipid to nascent proteins by oligosaccharyltransferases. In the lumen of the endoplasmic reticulum, adds the eighth mannose residue in an alpha-1,6 linkage onto Man(7)GlcNAc(2)-PP-dolichol to produce Man(8)GlcNAc(2)-PP-dolichol.</text>
</comment>
<evidence type="ECO:0000256" key="1">
    <source>
        <dbReference type="ARBA" id="ARBA00004477"/>
    </source>
</evidence>
<comment type="pathway">
    <text evidence="2">Protein modification; protein glycosylation.</text>
</comment>
<evidence type="ECO:0000256" key="7">
    <source>
        <dbReference type="ARBA" id="ARBA00022824"/>
    </source>
</evidence>
<dbReference type="OrthoDB" id="19039at2759"/>
<dbReference type="PANTHER" id="PTHR22760">
    <property type="entry name" value="GLYCOSYLTRANSFERASE"/>
    <property type="match status" value="1"/>
</dbReference>
<dbReference type="AlphaFoldDB" id="A0A9P4QBB6"/>
<evidence type="ECO:0000256" key="11">
    <source>
        <dbReference type="ARBA" id="ARBA00048899"/>
    </source>
</evidence>
<keyword evidence="6 12" id="KW-0812">Transmembrane</keyword>
<protein>
    <recommendedName>
        <fullName evidence="12">Mannosyltransferase</fullName>
        <ecNumber evidence="12">2.4.1.-</ecNumber>
    </recommendedName>
</protein>
<feature type="transmembrane region" description="Helical" evidence="12">
    <location>
        <begin position="335"/>
        <end position="356"/>
    </location>
</feature>
<dbReference type="EMBL" id="MU003777">
    <property type="protein sequence ID" value="KAF2723264.1"/>
    <property type="molecule type" value="Genomic_DNA"/>
</dbReference>
<evidence type="ECO:0000256" key="2">
    <source>
        <dbReference type="ARBA" id="ARBA00004922"/>
    </source>
</evidence>
<feature type="transmembrane region" description="Helical" evidence="12">
    <location>
        <begin position="287"/>
        <end position="304"/>
    </location>
</feature>
<evidence type="ECO:0000313" key="14">
    <source>
        <dbReference type="Proteomes" id="UP000799441"/>
    </source>
</evidence>
<reference evidence="13" key="1">
    <citation type="journal article" date="2020" name="Stud. Mycol.">
        <title>101 Dothideomycetes genomes: a test case for predicting lifestyles and emergence of pathogens.</title>
        <authorList>
            <person name="Haridas S."/>
            <person name="Albert R."/>
            <person name="Binder M."/>
            <person name="Bloem J."/>
            <person name="Labutti K."/>
            <person name="Salamov A."/>
            <person name="Andreopoulos B."/>
            <person name="Baker S."/>
            <person name="Barry K."/>
            <person name="Bills G."/>
            <person name="Bluhm B."/>
            <person name="Cannon C."/>
            <person name="Castanera R."/>
            <person name="Culley D."/>
            <person name="Daum C."/>
            <person name="Ezra D."/>
            <person name="Gonzalez J."/>
            <person name="Henrissat B."/>
            <person name="Kuo A."/>
            <person name="Liang C."/>
            <person name="Lipzen A."/>
            <person name="Lutzoni F."/>
            <person name="Magnuson J."/>
            <person name="Mondo S."/>
            <person name="Nolan M."/>
            <person name="Ohm R."/>
            <person name="Pangilinan J."/>
            <person name="Park H.-J."/>
            <person name="Ramirez L."/>
            <person name="Alfaro M."/>
            <person name="Sun H."/>
            <person name="Tritt A."/>
            <person name="Yoshinaga Y."/>
            <person name="Zwiers L.-H."/>
            <person name="Turgeon B."/>
            <person name="Goodwin S."/>
            <person name="Spatafora J."/>
            <person name="Crous P."/>
            <person name="Grigoriev I."/>
        </authorList>
    </citation>
    <scope>NUCLEOTIDE SEQUENCE</scope>
    <source>
        <strain evidence="13">CBS 116435</strain>
    </source>
</reference>
<accession>A0A9P4QBB6</accession>
<feature type="transmembrane region" description="Helical" evidence="12">
    <location>
        <begin position="186"/>
        <end position="212"/>
    </location>
</feature>
<feature type="transmembrane region" description="Helical" evidence="12">
    <location>
        <begin position="362"/>
        <end position="388"/>
    </location>
</feature>
<name>A0A9P4QBB6_9PEZI</name>
<evidence type="ECO:0000256" key="9">
    <source>
        <dbReference type="ARBA" id="ARBA00023136"/>
    </source>
</evidence>
<comment type="catalytic activity">
    <reaction evidence="11">
        <text>an alpha-D-Man-(1-&gt;2)-alpha-D-Man-(1-&gt;2)-alpha-D-Man-(1-&gt;3)-[alpha-D-Man-(1-&gt;2)-alpha-D-Man-(1-&gt;3)-alpha-D-Man-(1-&gt;6)]-beta-D-Man-(1-&gt;4)-beta-D-GlcNAc-(1-&gt;4)-alpha-D-GlcNAc-diphospho-di-trans,poly-cis-dolichol + a di-trans,poly-cis-dolichyl beta-D-mannosyl phosphate = an alpha-D-Man-(1-&gt;2)-alpha-D-Man-(1-&gt;2)-alpha-D-Man-(1-&gt;3)-[alpha-D-Man-(1-&gt;2)-alpha-D-Man-(1-&gt;3)-[alpha-D-Man-(1-&gt;6)]-alpha-D-Man-(1-&gt;6)]-beta-D-Man-(1-&gt;4)-beta-D-GlcNAc-(1-&gt;4)-alpha-D-GlcNAc-diphospho-di-trans,poly-cis-dolichol + a di-trans,poly-cis-dolichyl phosphate + H(+)</text>
        <dbReference type="Rhea" id="RHEA:29535"/>
        <dbReference type="Rhea" id="RHEA-COMP:19498"/>
        <dbReference type="Rhea" id="RHEA-COMP:19501"/>
        <dbReference type="Rhea" id="RHEA-COMP:19518"/>
        <dbReference type="Rhea" id="RHEA-COMP:19519"/>
        <dbReference type="ChEBI" id="CHEBI:15378"/>
        <dbReference type="ChEBI" id="CHEBI:57683"/>
        <dbReference type="ChEBI" id="CHEBI:58211"/>
        <dbReference type="ChEBI" id="CHEBI:132517"/>
        <dbReference type="ChEBI" id="CHEBI:132519"/>
        <dbReference type="EC" id="2.4.1.260"/>
    </reaction>
    <physiologicalReaction direction="left-to-right" evidence="11">
        <dbReference type="Rhea" id="RHEA:29536"/>
    </physiologicalReaction>
</comment>
<proteinExistence type="inferred from homology"/>
<dbReference type="Proteomes" id="UP000799441">
    <property type="component" value="Unassembled WGS sequence"/>
</dbReference>
<keyword evidence="9 12" id="KW-0472">Membrane</keyword>
<feature type="transmembrane region" description="Helical" evidence="12">
    <location>
        <begin position="224"/>
        <end position="246"/>
    </location>
</feature>
<dbReference type="InterPro" id="IPR005599">
    <property type="entry name" value="GPI_mannosylTrfase"/>
</dbReference>
<evidence type="ECO:0000313" key="13">
    <source>
        <dbReference type="EMBL" id="KAF2723264.1"/>
    </source>
</evidence>
<evidence type="ECO:0000256" key="3">
    <source>
        <dbReference type="ARBA" id="ARBA00007063"/>
    </source>
</evidence>
<dbReference type="PANTHER" id="PTHR22760:SF1">
    <property type="entry name" value="DOL-P-MAN:MAN(7)GLCNAC(2)-PP-DOL ALPHA-1,6-MANNOSYLTRANSFERASE"/>
    <property type="match status" value="1"/>
</dbReference>
<comment type="caution">
    <text evidence="13">The sequence shown here is derived from an EMBL/GenBank/DDBJ whole genome shotgun (WGS) entry which is preliminary data.</text>
</comment>
<keyword evidence="8 12" id="KW-1133">Transmembrane helix</keyword>
<keyword evidence="4 12" id="KW-0328">Glycosyltransferase</keyword>
<keyword evidence="14" id="KW-1185">Reference proteome</keyword>
<keyword evidence="7 12" id="KW-0256">Endoplasmic reticulum</keyword>
<feature type="transmembrane region" description="Helical" evidence="12">
    <location>
        <begin position="154"/>
        <end position="174"/>
    </location>
</feature>
<comment type="similarity">
    <text evidence="3 12">Belongs to the glycosyltransferase 22 family.</text>
</comment>
<evidence type="ECO:0000256" key="8">
    <source>
        <dbReference type="ARBA" id="ARBA00022989"/>
    </source>
</evidence>
<keyword evidence="5" id="KW-0808">Transferase</keyword>
<sequence length="549" mass="61350">MSKVIDYTIDLMIPAVILLHLFCSPYTKVEESFNIQATHDIIEYGIPLRNPSEAISANFDHVSFPGSVPRTFVGALALATVCKVLNAFCNLVDTGFRHQVFIRGVLGLANAGALLGVRRAIDTAFGKTAGRYFVFLQASTFHVMYYASRTLPNMFAMVLTSLALRNLILVNSMTTKSVKSAKRRRFTLYLLTAAGVIFRSEIAILLGFEALVLLKQRASLFNEIIPAGILGAAIGLATTVSVDSFFWQRFPLWPELVGFYYNTILGKSAEWGTSPFHFYFVNALPRLLLNPVTYLVCIPMAMSVTNYNVTSQNILLPHLGFIAVYSLLPHKEWRFIVYSVPAFLAIASAGASWIWTRRTKKVLYSVLTLALIASIAASFAASLGLLYISSLNYPGGEALQRLHELRIGHEKASVHMDDLACQTGITRFLQTQPLWTYDKTENQTQLHEPMFWQQFDFALAEHPETVIGSWRVIDTIQAFAGLKLRAEGEENALPLTAARGSLLHRAQIGYNSLALLVRSRFTMGYWPTVRMQPKLYILEKEPPSIYVHT</sequence>
<dbReference type="GO" id="GO:0005789">
    <property type="term" value="C:endoplasmic reticulum membrane"/>
    <property type="evidence" value="ECO:0007669"/>
    <property type="project" value="UniProtKB-SubCell"/>
</dbReference>
<feature type="transmembrane region" description="Helical" evidence="12">
    <location>
        <begin position="100"/>
        <end position="117"/>
    </location>
</feature>
<evidence type="ECO:0000256" key="4">
    <source>
        <dbReference type="ARBA" id="ARBA00022676"/>
    </source>
</evidence>
<dbReference type="EC" id="2.4.1.-" evidence="12"/>
<evidence type="ECO:0000256" key="6">
    <source>
        <dbReference type="ARBA" id="ARBA00022692"/>
    </source>
</evidence>
<dbReference type="Pfam" id="PF03901">
    <property type="entry name" value="Glyco_transf_22"/>
    <property type="match status" value="1"/>
</dbReference>
<organism evidence="13 14">
    <name type="scientific">Polychaeton citri CBS 116435</name>
    <dbReference type="NCBI Taxonomy" id="1314669"/>
    <lineage>
        <taxon>Eukaryota</taxon>
        <taxon>Fungi</taxon>
        <taxon>Dikarya</taxon>
        <taxon>Ascomycota</taxon>
        <taxon>Pezizomycotina</taxon>
        <taxon>Dothideomycetes</taxon>
        <taxon>Dothideomycetidae</taxon>
        <taxon>Capnodiales</taxon>
        <taxon>Capnodiaceae</taxon>
        <taxon>Polychaeton</taxon>
    </lineage>
</organism>
<evidence type="ECO:0000256" key="10">
    <source>
        <dbReference type="ARBA" id="ARBA00044721"/>
    </source>
</evidence>
<dbReference type="GO" id="GO:0006487">
    <property type="term" value="P:protein N-linked glycosylation"/>
    <property type="evidence" value="ECO:0007669"/>
    <property type="project" value="TreeGrafter"/>
</dbReference>
<evidence type="ECO:0000256" key="12">
    <source>
        <dbReference type="RuleBase" id="RU363075"/>
    </source>
</evidence>
<evidence type="ECO:0000256" key="5">
    <source>
        <dbReference type="ARBA" id="ARBA00022679"/>
    </source>
</evidence>
<comment type="subcellular location">
    <subcellularLocation>
        <location evidence="1 12">Endoplasmic reticulum membrane</location>
        <topology evidence="1 12">Multi-pass membrane protein</topology>
    </subcellularLocation>
</comment>
<gene>
    <name evidence="13" type="ORF">K431DRAFT_264735</name>
</gene>
<dbReference type="GO" id="GO:0052917">
    <property type="term" value="F:dol-P-Man:Man(7)GlcNAc(2)-PP-Dol alpha-1,6-mannosyltransferase activity"/>
    <property type="evidence" value="ECO:0007669"/>
    <property type="project" value="UniProtKB-EC"/>
</dbReference>